<name>A0A381EDA0_9GAMM</name>
<evidence type="ECO:0000256" key="2">
    <source>
        <dbReference type="ARBA" id="ARBA00022729"/>
    </source>
</evidence>
<keyword evidence="2 3" id="KW-0732">Signal</keyword>
<dbReference type="Pfam" id="PF03524">
    <property type="entry name" value="CagX"/>
    <property type="match status" value="1"/>
</dbReference>
<sequence>MMKPHTALLPLLAVAITAYARPITYVDYGQDKIPNIVTAAGIASEIIFEPDEIIEYHTFGFEAAWEAQVVKDHILVFKSKDAQPQTNLIVHTDKRSYLFTVTVGNNNWEGHPNKAGAIYSMRMRYHDAKAMQNKQARDDKKVLRNREIATSDTYLYTNYDYRATANAYDIVPTRVWDNGKITFMTFHQGTKRGVAYELDSEHKANLVNQHTEKNGVLVVHGVYNHLILRLGDQAVEIRRNDKSGRAENDSKTTVKGTVRTVDENAPSIFRRPPQATNATDTQQRQIEQLMEVYNNAQSNNENESAGE</sequence>
<dbReference type="OrthoDB" id="5357875at2"/>
<evidence type="ECO:0000313" key="5">
    <source>
        <dbReference type="Proteomes" id="UP000254572"/>
    </source>
</evidence>
<dbReference type="InterPro" id="IPR010258">
    <property type="entry name" value="Conjugal_tfr_TrbG/VirB9/CagX"/>
</dbReference>
<reference evidence="4 5" key="1">
    <citation type="submission" date="2018-06" db="EMBL/GenBank/DDBJ databases">
        <authorList>
            <consortium name="Pathogen Informatics"/>
            <person name="Doyle S."/>
        </authorList>
    </citation>
    <scope>NUCLEOTIDE SEQUENCE [LARGE SCALE GENOMIC DNA]</scope>
    <source>
        <strain evidence="4 5">NCTC13294</strain>
    </source>
</reference>
<feature type="signal peptide" evidence="3">
    <location>
        <begin position="1"/>
        <end position="20"/>
    </location>
</feature>
<dbReference type="RefSeq" id="WP_115612261.1">
    <property type="nucleotide sequence ID" value="NZ_JBHLZC010000001.1"/>
</dbReference>
<dbReference type="AlphaFoldDB" id="A0A381EDA0"/>
<evidence type="ECO:0000313" key="4">
    <source>
        <dbReference type="EMBL" id="SUX24859.1"/>
    </source>
</evidence>
<gene>
    <name evidence="4" type="primary">virB9</name>
    <name evidence="4" type="ORF">NCTC13294_02119</name>
</gene>
<comment type="similarity">
    <text evidence="1">Belongs to the TrbG/VirB9 family.</text>
</comment>
<accession>A0A381EDA0</accession>
<organism evidence="4 5">
    <name type="scientific">Cardiobacterium valvarum</name>
    <dbReference type="NCBI Taxonomy" id="194702"/>
    <lineage>
        <taxon>Bacteria</taxon>
        <taxon>Pseudomonadati</taxon>
        <taxon>Pseudomonadota</taxon>
        <taxon>Gammaproteobacteria</taxon>
        <taxon>Cardiobacteriales</taxon>
        <taxon>Cardiobacteriaceae</taxon>
        <taxon>Cardiobacterium</taxon>
    </lineage>
</organism>
<dbReference type="InterPro" id="IPR038161">
    <property type="entry name" value="VirB9/CagX/TrbG_C_sf"/>
</dbReference>
<dbReference type="InterPro" id="IPR033645">
    <property type="entry name" value="VirB9/CagX/TrbG_C"/>
</dbReference>
<protein>
    <submittedName>
        <fullName evidence="4">Type IV secretion system protein virB9</fullName>
    </submittedName>
</protein>
<evidence type="ECO:0000256" key="3">
    <source>
        <dbReference type="SAM" id="SignalP"/>
    </source>
</evidence>
<proteinExistence type="inferred from homology"/>
<dbReference type="EMBL" id="UFUW01000001">
    <property type="protein sequence ID" value="SUX24859.1"/>
    <property type="molecule type" value="Genomic_DNA"/>
</dbReference>
<dbReference type="Gene3D" id="2.60.40.2500">
    <property type="match status" value="1"/>
</dbReference>
<dbReference type="Proteomes" id="UP000254572">
    <property type="component" value="Unassembled WGS sequence"/>
</dbReference>
<keyword evidence="5" id="KW-1185">Reference proteome</keyword>
<evidence type="ECO:0000256" key="1">
    <source>
        <dbReference type="ARBA" id="ARBA00006135"/>
    </source>
</evidence>
<feature type="chain" id="PRO_5016763518" evidence="3">
    <location>
        <begin position="21"/>
        <end position="307"/>
    </location>
</feature>
<dbReference type="CDD" id="cd06911">
    <property type="entry name" value="VirB9_CagX_TrbG"/>
    <property type="match status" value="1"/>
</dbReference>